<gene>
    <name evidence="7" type="ORF">ANCCEY_07909</name>
</gene>
<reference evidence="7 8" key="1">
    <citation type="submission" date="2013-05" db="EMBL/GenBank/DDBJ databases">
        <title>Draft genome of the parasitic nematode Anyclostoma ceylanicum.</title>
        <authorList>
            <person name="Mitreva M."/>
        </authorList>
    </citation>
    <scope>NUCLEOTIDE SEQUENCE [LARGE SCALE GENOMIC DNA]</scope>
</reference>
<evidence type="ECO:0000256" key="2">
    <source>
        <dbReference type="ARBA" id="ARBA00022692"/>
    </source>
</evidence>
<evidence type="ECO:0000256" key="1">
    <source>
        <dbReference type="ARBA" id="ARBA00004141"/>
    </source>
</evidence>
<dbReference type="PANTHER" id="PTHR11662">
    <property type="entry name" value="SOLUTE CARRIER FAMILY 17"/>
    <property type="match status" value="1"/>
</dbReference>
<name>A0A0D6LP41_9BILA</name>
<accession>A0A0D6LP41</accession>
<evidence type="ECO:0000313" key="8">
    <source>
        <dbReference type="Proteomes" id="UP000054495"/>
    </source>
</evidence>
<dbReference type="PROSITE" id="PS50850">
    <property type="entry name" value="MFS"/>
    <property type="match status" value="1"/>
</dbReference>
<dbReference type="EMBL" id="KE125012">
    <property type="protein sequence ID" value="EPB72988.1"/>
    <property type="molecule type" value="Genomic_DNA"/>
</dbReference>
<dbReference type="InterPro" id="IPR011701">
    <property type="entry name" value="MFS"/>
</dbReference>
<dbReference type="PANTHER" id="PTHR11662:SF60">
    <property type="entry name" value="MAJOR FACILITATOR SUPERFAMILY (MFS) PROFILE DOMAIN-CONTAINING PROTEIN"/>
    <property type="match status" value="1"/>
</dbReference>
<dbReference type="InterPro" id="IPR050382">
    <property type="entry name" value="MFS_Na/Anion_cotransporter"/>
</dbReference>
<dbReference type="Gene3D" id="1.20.1250.20">
    <property type="entry name" value="MFS general substrate transporter like domains"/>
    <property type="match status" value="2"/>
</dbReference>
<dbReference type="InterPro" id="IPR020846">
    <property type="entry name" value="MFS_dom"/>
</dbReference>
<dbReference type="GO" id="GO:0022857">
    <property type="term" value="F:transmembrane transporter activity"/>
    <property type="evidence" value="ECO:0007669"/>
    <property type="project" value="InterPro"/>
</dbReference>
<organism evidence="7 8">
    <name type="scientific">Ancylostoma ceylanicum</name>
    <dbReference type="NCBI Taxonomy" id="53326"/>
    <lineage>
        <taxon>Eukaryota</taxon>
        <taxon>Metazoa</taxon>
        <taxon>Ecdysozoa</taxon>
        <taxon>Nematoda</taxon>
        <taxon>Chromadorea</taxon>
        <taxon>Rhabditida</taxon>
        <taxon>Rhabditina</taxon>
        <taxon>Rhabditomorpha</taxon>
        <taxon>Strongyloidea</taxon>
        <taxon>Ancylostomatidae</taxon>
        <taxon>Ancylostomatinae</taxon>
        <taxon>Ancylostoma</taxon>
    </lineage>
</organism>
<dbReference type="Proteomes" id="UP000054495">
    <property type="component" value="Unassembled WGS sequence"/>
</dbReference>
<evidence type="ECO:0000259" key="6">
    <source>
        <dbReference type="PROSITE" id="PS50850"/>
    </source>
</evidence>
<keyword evidence="8" id="KW-1185">Reference proteome</keyword>
<sequence length="365" mass="39808">MEAGDDIGPDGADLQDLLEPKSANSCSRANGGKMNDYGGSYEWSVETQGYIVGATFLGGLLSTLPGGLAIDRYSIRHLLMISVLLLSIASILMPLFAEQLGPVAVMALRFLMGVGEGIMIPAINGMITSWIPLHEKSTAASVFTSGNQLAAVPKALGYRNIGFALVCCVAFHCEQFASQFKVIPWRSMATSPPLLVVLYSSVIGNMMIAMILVYIPVYFKDVLMLEVKQNGFYTALPHTCNLISKLVWGFSVDYLKQKKVFTATQTVKLSQVSCASYQRFGGRVATPQIITYFKTVGSAEEWRGILLVYSVMTVISATLFAVWGSGDVQHWNSPEKKRPEIVDVDVQMDSKPLMLCTTEQMPPTA</sequence>
<dbReference type="GO" id="GO:0006820">
    <property type="term" value="P:monoatomic anion transport"/>
    <property type="evidence" value="ECO:0007669"/>
    <property type="project" value="TreeGrafter"/>
</dbReference>
<protein>
    <submittedName>
        <fullName evidence="7">Transporter, major facilitator family protein</fullName>
    </submittedName>
</protein>
<evidence type="ECO:0000256" key="4">
    <source>
        <dbReference type="ARBA" id="ARBA00023136"/>
    </source>
</evidence>
<dbReference type="SUPFAM" id="SSF103473">
    <property type="entry name" value="MFS general substrate transporter"/>
    <property type="match status" value="1"/>
</dbReference>
<dbReference type="AlphaFoldDB" id="A0A0D6LP41"/>
<feature type="domain" description="Major facilitator superfamily (MFS) profile" evidence="6">
    <location>
        <begin position="1"/>
        <end position="365"/>
    </location>
</feature>
<feature type="transmembrane region" description="Helical" evidence="5">
    <location>
        <begin position="50"/>
        <end position="70"/>
    </location>
</feature>
<keyword evidence="2 5" id="KW-0812">Transmembrane</keyword>
<comment type="subcellular location">
    <subcellularLocation>
        <location evidence="1">Membrane</location>
        <topology evidence="1">Multi-pass membrane protein</topology>
    </subcellularLocation>
</comment>
<dbReference type="InterPro" id="IPR036259">
    <property type="entry name" value="MFS_trans_sf"/>
</dbReference>
<dbReference type="GO" id="GO:0016020">
    <property type="term" value="C:membrane"/>
    <property type="evidence" value="ECO:0007669"/>
    <property type="project" value="UniProtKB-SubCell"/>
</dbReference>
<evidence type="ECO:0000256" key="5">
    <source>
        <dbReference type="SAM" id="Phobius"/>
    </source>
</evidence>
<feature type="transmembrane region" description="Helical" evidence="5">
    <location>
        <begin position="194"/>
        <end position="219"/>
    </location>
</feature>
<evidence type="ECO:0000313" key="7">
    <source>
        <dbReference type="EMBL" id="EPB72988.1"/>
    </source>
</evidence>
<dbReference type="Pfam" id="PF07690">
    <property type="entry name" value="MFS_1"/>
    <property type="match status" value="1"/>
</dbReference>
<keyword evidence="3 5" id="KW-1133">Transmembrane helix</keyword>
<feature type="transmembrane region" description="Helical" evidence="5">
    <location>
        <begin position="302"/>
        <end position="323"/>
    </location>
</feature>
<keyword evidence="4 5" id="KW-0472">Membrane</keyword>
<feature type="transmembrane region" description="Helical" evidence="5">
    <location>
        <begin position="103"/>
        <end position="127"/>
    </location>
</feature>
<proteinExistence type="predicted"/>
<evidence type="ECO:0000256" key="3">
    <source>
        <dbReference type="ARBA" id="ARBA00022989"/>
    </source>
</evidence>
<feature type="transmembrane region" description="Helical" evidence="5">
    <location>
        <begin position="77"/>
        <end position="97"/>
    </location>
</feature>